<feature type="compositionally biased region" description="Basic residues" evidence="6">
    <location>
        <begin position="1060"/>
        <end position="1073"/>
    </location>
</feature>
<organism evidence="8 9">
    <name type="scientific">Schistosoma japonicum</name>
    <name type="common">Blood fluke</name>
    <dbReference type="NCBI Taxonomy" id="6182"/>
    <lineage>
        <taxon>Eukaryota</taxon>
        <taxon>Metazoa</taxon>
        <taxon>Spiralia</taxon>
        <taxon>Lophotrochozoa</taxon>
        <taxon>Platyhelminthes</taxon>
        <taxon>Trematoda</taxon>
        <taxon>Digenea</taxon>
        <taxon>Strigeidida</taxon>
        <taxon>Schistosomatoidea</taxon>
        <taxon>Schistosomatidae</taxon>
        <taxon>Schistosoma</taxon>
    </lineage>
</organism>
<evidence type="ECO:0000256" key="6">
    <source>
        <dbReference type="SAM" id="MobiDB-lite"/>
    </source>
</evidence>
<evidence type="ECO:0000313" key="8">
    <source>
        <dbReference type="EMBL" id="TNN17044.1"/>
    </source>
</evidence>
<dbReference type="InterPro" id="IPR046328">
    <property type="entry name" value="ETS_fam"/>
</dbReference>
<comment type="subcellular location">
    <subcellularLocation>
        <location evidence="1 5">Nucleus</location>
    </subcellularLocation>
</comment>
<dbReference type="SMART" id="SM00413">
    <property type="entry name" value="ETS"/>
    <property type="match status" value="1"/>
</dbReference>
<dbReference type="PRINTS" id="PR00454">
    <property type="entry name" value="ETSDOMAIN"/>
</dbReference>
<evidence type="ECO:0000256" key="1">
    <source>
        <dbReference type="ARBA" id="ARBA00004123"/>
    </source>
</evidence>
<evidence type="ECO:0000256" key="4">
    <source>
        <dbReference type="ARBA" id="ARBA00023242"/>
    </source>
</evidence>
<evidence type="ECO:0000259" key="7">
    <source>
        <dbReference type="PROSITE" id="PS50061"/>
    </source>
</evidence>
<proteinExistence type="inferred from homology"/>
<feature type="domain" description="ETS" evidence="7">
    <location>
        <begin position="692"/>
        <end position="772"/>
    </location>
</feature>
<dbReference type="PROSITE" id="PS00345">
    <property type="entry name" value="ETS_DOMAIN_1"/>
    <property type="match status" value="1"/>
</dbReference>
<dbReference type="GO" id="GO:0000981">
    <property type="term" value="F:DNA-binding transcription factor activity, RNA polymerase II-specific"/>
    <property type="evidence" value="ECO:0007669"/>
    <property type="project" value="TreeGrafter"/>
</dbReference>
<protein>
    <submittedName>
        <fullName evidence="8">Transcriptional regulator ERG</fullName>
    </submittedName>
</protein>
<dbReference type="PANTHER" id="PTHR11849:SF304">
    <property type="entry name" value="DNA-BINDING PROTEIN D-ETS-3"/>
    <property type="match status" value="1"/>
</dbReference>
<dbReference type="Pfam" id="PF00178">
    <property type="entry name" value="Ets"/>
    <property type="match status" value="1"/>
</dbReference>
<feature type="region of interest" description="Disordered" evidence="6">
    <location>
        <begin position="32"/>
        <end position="80"/>
    </location>
</feature>
<dbReference type="GO" id="GO:0030154">
    <property type="term" value="P:cell differentiation"/>
    <property type="evidence" value="ECO:0007669"/>
    <property type="project" value="TreeGrafter"/>
</dbReference>
<dbReference type="InterPro" id="IPR036388">
    <property type="entry name" value="WH-like_DNA-bd_sf"/>
</dbReference>
<dbReference type="OrthoDB" id="10067219at2759"/>
<dbReference type="SUPFAM" id="SSF46785">
    <property type="entry name" value="Winged helix' DNA-binding domain"/>
    <property type="match status" value="1"/>
</dbReference>
<dbReference type="PROSITE" id="PS00346">
    <property type="entry name" value="ETS_DOMAIN_2"/>
    <property type="match status" value="1"/>
</dbReference>
<evidence type="ECO:0000256" key="2">
    <source>
        <dbReference type="ARBA" id="ARBA00005562"/>
    </source>
</evidence>
<dbReference type="GO" id="GO:0043565">
    <property type="term" value="F:sequence-specific DNA binding"/>
    <property type="evidence" value="ECO:0007669"/>
    <property type="project" value="InterPro"/>
</dbReference>
<dbReference type="EMBL" id="SKCS01000099">
    <property type="protein sequence ID" value="TNN17044.1"/>
    <property type="molecule type" value="Genomic_DNA"/>
</dbReference>
<dbReference type="Gene3D" id="1.10.10.10">
    <property type="entry name" value="Winged helix-like DNA-binding domain superfamily/Winged helix DNA-binding domain"/>
    <property type="match status" value="1"/>
</dbReference>
<feature type="region of interest" description="Disordered" evidence="6">
    <location>
        <begin position="1059"/>
        <end position="1089"/>
    </location>
</feature>
<dbReference type="STRING" id="6182.A0A4Z2DKI1"/>
<evidence type="ECO:0000256" key="3">
    <source>
        <dbReference type="ARBA" id="ARBA00023125"/>
    </source>
</evidence>
<reference evidence="8 9" key="1">
    <citation type="submission" date="2019-03" db="EMBL/GenBank/DDBJ databases">
        <title>An improved genome assembly of the fluke Schistosoma japonicum.</title>
        <authorList>
            <person name="Hu W."/>
            <person name="Luo F."/>
            <person name="Yin M."/>
            <person name="Mo X."/>
            <person name="Sun C."/>
            <person name="Wu Q."/>
            <person name="Zhu B."/>
            <person name="Xiang M."/>
            <person name="Wang J."/>
            <person name="Wang Y."/>
            <person name="Zhang T."/>
            <person name="Xu B."/>
            <person name="Zheng H."/>
            <person name="Feng Z."/>
        </authorList>
    </citation>
    <scope>NUCLEOTIDE SEQUENCE [LARGE SCALE GENOMIC DNA]</scope>
    <source>
        <strain evidence="8">HuSjv2</strain>
        <tissue evidence="8">Worms</tissue>
    </source>
</reference>
<name>A0A4Z2DKI1_SCHJA</name>
<keyword evidence="9" id="KW-1185">Reference proteome</keyword>
<sequence length="1318" mass="147518">MNISDAHLFYPRQPTNWPMMFPFSNTNTTPDVYDKPRCISTNTNQHLQSSPPFSPPQSLPPPPLSHHHPHTHRNEQQQQETLLHPDTSALQEFMHYGLLPISSNQTSEYNTNNSSNNNNSTGQMDSFYMPSSITAIQNDAHSNFISDSHLQLVTDTSNSMFSNILPYAHSEGLSETSPTYRNVVFSQGSRDTTLNGNSSVNIMSGSDISRPFQQLDPWTWMNINHPINYPVPSLKSDYIPVTSTSTSPLSSLTSTSVTSASISENSVVTMALELANKAHRLTNSITNSTMMTTRENEFISLPKFVGMTSSSSSKKCTKGMFPLQRNHQRLLPQTQHQYRFEDFLPNSVNAEQNDYKTTLTDCTNKQHINSHIDGIYKEFQGKIISSTSSITSASLRLPSINLHDTNIYSQTMNGMIDSKTETISTDVYNRIDANYHEESKHTTINSKLHRSNKLYTSITNGDYDLKYKPRSALINQHQQSNSSLKELNSLPRRKRSSYQTNAVTATNTTCAINSSTNKTIHHSVNNNNNNSDIKRSNLNSDISVTANTTGDSIITLNKTNFFSNTTSNNTNTNLELSSIFTSPSNVTTNNIGITHHLGRSHFNDLLLQYNEHDGNKGHMKSMNNNVSNITNHNIDESFTKYGAKLMKIASDDEASLSANINDCDYANLSLYTKQTNSSLGTNQWRPQCSGQIQLWQFLLELLSDSKNLACITWEGTNGEFKLVDPDEVARRWGERKSKPNMNYDKLSRALRYYYDKNIMSKINGKRYAYKFDFTGLAQAMQPPTCGNSPNSDTMNTSSQMLSSLLLPSVCHGLGIMNTSSQANLNHTLTPTPGMHYSNLLMSTQLTSQNANLSSNNNNNTTNRSSISSNSNHSDNNAPFISRSVINNSTNPISTDLFPYSINNSNYFQNTIYSCSSPSYISRLGSTPIDFRSNHQQLHTTVSSINSNENNSLRTEYPIDSFDYGNFTQNKLNSPSYSLPNSSYTQDVLHSARMAAAAAACCLISPLNNNNNSLSSLNNYFSDNDERANMTMMNTDSLISSKFHSHDDFESSRLSQLPSQHYHHHHNNQQHHQHNSQSPISQQHHEQELHQNSVHVDLHKSPHLSTFSDMPHKDFFRKSSKHNFPNEDEYISTETVNKTECTNNNENHNNTNTNNDNEELNSSNIFTSTTQFIRNTTHNNLSLMDGMRIISDISDNISANTKTINNNNNSSVNPNLTTSPSIDINHHNFASSLMSRSMNPLMETSSITGPCFPLITQTSSITTNNTTSTNGISGSNNMHRINSWFTTVTEDEQISSSSPTTFNYSDSNELQKAISLSIS</sequence>
<comment type="similarity">
    <text evidence="2 5">Belongs to the ETS family.</text>
</comment>
<keyword evidence="4 5" id="KW-0539">Nucleus</keyword>
<dbReference type="Proteomes" id="UP000311919">
    <property type="component" value="Unassembled WGS sequence"/>
</dbReference>
<feature type="region of interest" description="Disordered" evidence="6">
    <location>
        <begin position="849"/>
        <end position="875"/>
    </location>
</feature>
<keyword evidence="3 5" id="KW-0238">DNA-binding</keyword>
<evidence type="ECO:0000256" key="5">
    <source>
        <dbReference type="RuleBase" id="RU004019"/>
    </source>
</evidence>
<feature type="compositionally biased region" description="Pro residues" evidence="6">
    <location>
        <begin position="52"/>
        <end position="64"/>
    </location>
</feature>
<dbReference type="PANTHER" id="PTHR11849">
    <property type="entry name" value="ETS"/>
    <property type="match status" value="1"/>
</dbReference>
<dbReference type="FunFam" id="1.10.10.10:FF:000343">
    <property type="entry name" value="Ets at 65A, isoform C"/>
    <property type="match status" value="1"/>
</dbReference>
<accession>A0A4Z2DKI1</accession>
<gene>
    <name evidence="8" type="ORF">EWB00_011398</name>
</gene>
<evidence type="ECO:0000313" key="9">
    <source>
        <dbReference type="Proteomes" id="UP000311919"/>
    </source>
</evidence>
<dbReference type="InterPro" id="IPR000418">
    <property type="entry name" value="Ets_dom"/>
</dbReference>
<dbReference type="PROSITE" id="PS50061">
    <property type="entry name" value="ETS_DOMAIN_3"/>
    <property type="match status" value="1"/>
</dbReference>
<dbReference type="GO" id="GO:0005634">
    <property type="term" value="C:nucleus"/>
    <property type="evidence" value="ECO:0007669"/>
    <property type="project" value="UniProtKB-SubCell"/>
</dbReference>
<dbReference type="InterPro" id="IPR036390">
    <property type="entry name" value="WH_DNA-bd_sf"/>
</dbReference>
<comment type="caution">
    <text evidence="8">The sequence shown here is derived from an EMBL/GenBank/DDBJ whole genome shotgun (WGS) entry which is preliminary data.</text>
</comment>